<name>A0A1F6V6N4_9BACT</name>
<dbReference type="Proteomes" id="UP000178700">
    <property type="component" value="Unassembled WGS sequence"/>
</dbReference>
<accession>A0A1F6V6N4</accession>
<dbReference type="EMBL" id="MFTJ01000028">
    <property type="protein sequence ID" value="OGI65327.1"/>
    <property type="molecule type" value="Genomic_DNA"/>
</dbReference>
<gene>
    <name evidence="1" type="ORF">A2642_03000</name>
</gene>
<sequence length="196" mass="22719">MNEVNPMEPTTQQQKPLPIPYEQWQPALAKLGIEEGNRNERWQLIFKVYRGTDFDKYTEDRYSPRNHTGPQGKYYEQTIASQLKPAGEISLKGYFFRDGSMYAVTAKAELWEEAGRSIPKFTPLHSAATEICNRLELELCSYYATTNIKEQHNLQAVINAISTLQTFHRQMHLLYKTEGNRLADLAQILDKDPYQK</sequence>
<reference evidence="1 2" key="1">
    <citation type="journal article" date="2016" name="Nat. Commun.">
        <title>Thousands of microbial genomes shed light on interconnected biogeochemical processes in an aquifer system.</title>
        <authorList>
            <person name="Anantharaman K."/>
            <person name="Brown C.T."/>
            <person name="Hug L.A."/>
            <person name="Sharon I."/>
            <person name="Castelle C.J."/>
            <person name="Probst A.J."/>
            <person name="Thomas B.C."/>
            <person name="Singh A."/>
            <person name="Wilkins M.J."/>
            <person name="Karaoz U."/>
            <person name="Brodie E.L."/>
            <person name="Williams K.H."/>
            <person name="Hubbard S.S."/>
            <person name="Banfield J.F."/>
        </authorList>
    </citation>
    <scope>NUCLEOTIDE SEQUENCE [LARGE SCALE GENOMIC DNA]</scope>
</reference>
<protein>
    <submittedName>
        <fullName evidence="1">Uncharacterized protein</fullName>
    </submittedName>
</protein>
<evidence type="ECO:0000313" key="2">
    <source>
        <dbReference type="Proteomes" id="UP000178700"/>
    </source>
</evidence>
<dbReference type="AlphaFoldDB" id="A0A1F6V6N4"/>
<comment type="caution">
    <text evidence="1">The sequence shown here is derived from an EMBL/GenBank/DDBJ whole genome shotgun (WGS) entry which is preliminary data.</text>
</comment>
<organism evidence="1 2">
    <name type="scientific">Candidatus Nomurabacteria bacterium RIFCSPHIGHO2_01_FULL_39_10</name>
    <dbReference type="NCBI Taxonomy" id="1801733"/>
    <lineage>
        <taxon>Bacteria</taxon>
        <taxon>Candidatus Nomuraibacteriota</taxon>
    </lineage>
</organism>
<evidence type="ECO:0000313" key="1">
    <source>
        <dbReference type="EMBL" id="OGI65327.1"/>
    </source>
</evidence>
<proteinExistence type="predicted"/>